<comment type="caution">
    <text evidence="1">The sequence shown here is derived from an EMBL/GenBank/DDBJ whole genome shotgun (WGS) entry which is preliminary data.</text>
</comment>
<gene>
    <name evidence="1" type="ORF">GMARGA_LOCUS40300</name>
</gene>
<keyword evidence="2" id="KW-1185">Reference proteome</keyword>
<protein>
    <submittedName>
        <fullName evidence="1">42934_t:CDS:1</fullName>
    </submittedName>
</protein>
<evidence type="ECO:0000313" key="1">
    <source>
        <dbReference type="EMBL" id="CAG8850611.1"/>
    </source>
</evidence>
<dbReference type="EMBL" id="CAJVQB010101989">
    <property type="protein sequence ID" value="CAG8850611.1"/>
    <property type="molecule type" value="Genomic_DNA"/>
</dbReference>
<evidence type="ECO:0000313" key="2">
    <source>
        <dbReference type="Proteomes" id="UP000789901"/>
    </source>
</evidence>
<sequence length="63" mass="6975">YPVKTRWGSSATCLNSLFQNQLALQLTITELAHDNHTTIPEAISDFIKNKLVTGIATFESDIP</sequence>
<reference evidence="1 2" key="1">
    <citation type="submission" date="2021-06" db="EMBL/GenBank/DDBJ databases">
        <authorList>
            <person name="Kallberg Y."/>
            <person name="Tangrot J."/>
            <person name="Rosling A."/>
        </authorList>
    </citation>
    <scope>NUCLEOTIDE SEQUENCE [LARGE SCALE GENOMIC DNA]</scope>
    <source>
        <strain evidence="1 2">120-4 pot B 10/14</strain>
    </source>
</reference>
<accession>A0ABN7X8C9</accession>
<feature type="non-terminal residue" evidence="1">
    <location>
        <position position="1"/>
    </location>
</feature>
<dbReference type="Proteomes" id="UP000789901">
    <property type="component" value="Unassembled WGS sequence"/>
</dbReference>
<name>A0ABN7X8C9_GIGMA</name>
<proteinExistence type="predicted"/>
<organism evidence="1 2">
    <name type="scientific">Gigaspora margarita</name>
    <dbReference type="NCBI Taxonomy" id="4874"/>
    <lineage>
        <taxon>Eukaryota</taxon>
        <taxon>Fungi</taxon>
        <taxon>Fungi incertae sedis</taxon>
        <taxon>Mucoromycota</taxon>
        <taxon>Glomeromycotina</taxon>
        <taxon>Glomeromycetes</taxon>
        <taxon>Diversisporales</taxon>
        <taxon>Gigasporaceae</taxon>
        <taxon>Gigaspora</taxon>
    </lineage>
</organism>